<dbReference type="EMBL" id="JADEWB010000227">
    <property type="protein sequence ID" value="MBE9238901.1"/>
    <property type="molecule type" value="Genomic_DNA"/>
</dbReference>
<dbReference type="RefSeq" id="WP_190347268.1">
    <property type="nucleotide sequence ID" value="NZ_JADEWB010000227.1"/>
</dbReference>
<dbReference type="Gene3D" id="3.50.50.60">
    <property type="entry name" value="FAD/NAD(P)-binding domain"/>
    <property type="match status" value="1"/>
</dbReference>
<feature type="domain" description="FAD dependent oxidoreductase" evidence="1">
    <location>
        <begin position="17"/>
        <end position="350"/>
    </location>
</feature>
<dbReference type="Gene3D" id="3.30.9.10">
    <property type="entry name" value="D-Amino Acid Oxidase, subunit A, domain 2"/>
    <property type="match status" value="1"/>
</dbReference>
<dbReference type="InterPro" id="IPR036188">
    <property type="entry name" value="FAD/NAD-bd_sf"/>
</dbReference>
<dbReference type="InterPro" id="IPR006076">
    <property type="entry name" value="FAD-dep_OxRdtase"/>
</dbReference>
<keyword evidence="3" id="KW-1185">Reference proteome</keyword>
<accession>A0ABR9VK74</accession>
<sequence length="366" mass="40789">MKVQELSAEQTADPGYDLCIVGGGIIGVLTAYQAAITYPNIRIALVERGEFGLGASQYAAALSSTLASTVLVGELSSESDRFYLNLARENPTLPIRQLPIIYVGDSSDPILHTTRTITEVKPDDPRFSLPLSQLTNAHRLLYGGDVLHIEPLGLIKSLVGKLRTFANVNCFKYTSVESVQIMPEDKLWLNTNRVFGIKAEQVLLALGPWSLFHQMTRSSVEVSCRNKKIVTMRLDVSPPGNCPVIFFPKEDAFLLPTDEQFLFSIRSDEWDIQPDQKLLISDADRRNGRRILERYAPNLLDYYDDRDVFCDCYSSNSEPVIIPHNRLSKVFIATGGNGRGVRLAPAIARMALTKLIPTSNYTQNSY</sequence>
<gene>
    <name evidence="2" type="ORF">IQ227_23500</name>
</gene>
<dbReference type="Pfam" id="PF01266">
    <property type="entry name" value="DAO"/>
    <property type="match status" value="1"/>
</dbReference>
<dbReference type="SUPFAM" id="SSF51905">
    <property type="entry name" value="FAD/NAD(P)-binding domain"/>
    <property type="match status" value="1"/>
</dbReference>
<proteinExistence type="predicted"/>
<reference evidence="2 3" key="1">
    <citation type="submission" date="2020-10" db="EMBL/GenBank/DDBJ databases">
        <authorList>
            <person name="Castelo-Branco R."/>
            <person name="Eusebio N."/>
            <person name="Adriana R."/>
            <person name="Vieira A."/>
            <person name="Brugerolle De Fraissinette N."/>
            <person name="Rezende De Castro R."/>
            <person name="Schneider M.P."/>
            <person name="Vasconcelos V."/>
            <person name="Leao P.N."/>
        </authorList>
    </citation>
    <scope>NUCLEOTIDE SEQUENCE [LARGE SCALE GENOMIC DNA]</scope>
    <source>
        <strain evidence="2 3">LEGE 00250</strain>
    </source>
</reference>
<organism evidence="2 3">
    <name type="scientific">Sphaerospermopsis aphanizomenoides LEGE 00250</name>
    <dbReference type="NCBI Taxonomy" id="2777972"/>
    <lineage>
        <taxon>Bacteria</taxon>
        <taxon>Bacillati</taxon>
        <taxon>Cyanobacteriota</taxon>
        <taxon>Cyanophyceae</taxon>
        <taxon>Nostocales</taxon>
        <taxon>Aphanizomenonaceae</taxon>
        <taxon>Sphaerospermopsis</taxon>
        <taxon>Sphaerospermopsis aphanizomenoides</taxon>
    </lineage>
</organism>
<dbReference type="PANTHER" id="PTHR13847">
    <property type="entry name" value="SARCOSINE DEHYDROGENASE-RELATED"/>
    <property type="match status" value="1"/>
</dbReference>
<evidence type="ECO:0000313" key="3">
    <source>
        <dbReference type="Proteomes" id="UP000606776"/>
    </source>
</evidence>
<protein>
    <submittedName>
        <fullName evidence="2">FAD-binding oxidoreductase</fullName>
    </submittedName>
</protein>
<dbReference type="Proteomes" id="UP000606776">
    <property type="component" value="Unassembled WGS sequence"/>
</dbReference>
<evidence type="ECO:0000313" key="2">
    <source>
        <dbReference type="EMBL" id="MBE9238901.1"/>
    </source>
</evidence>
<comment type="caution">
    <text evidence="2">The sequence shown here is derived from an EMBL/GenBank/DDBJ whole genome shotgun (WGS) entry which is preliminary data.</text>
</comment>
<name>A0ABR9VK74_9CYAN</name>
<evidence type="ECO:0000259" key="1">
    <source>
        <dbReference type="Pfam" id="PF01266"/>
    </source>
</evidence>